<dbReference type="InterPro" id="IPR021622">
    <property type="entry name" value="Afadin/alpha-actinin-bd"/>
</dbReference>
<name>A0AAV4T377_CAEEX</name>
<feature type="coiled-coil region" evidence="9">
    <location>
        <begin position="73"/>
        <end position="174"/>
    </location>
</feature>
<evidence type="ECO:0000256" key="3">
    <source>
        <dbReference type="ARBA" id="ARBA00009291"/>
    </source>
</evidence>
<evidence type="ECO:0000256" key="6">
    <source>
        <dbReference type="ARBA" id="ARBA00022949"/>
    </source>
</evidence>
<evidence type="ECO:0000256" key="4">
    <source>
        <dbReference type="ARBA" id="ARBA00022490"/>
    </source>
</evidence>
<dbReference type="PANTHER" id="PTHR46507:SF4">
    <property type="entry name" value="SSX FAMILY MEMBER 2 INTERACTING PROTEIN"/>
    <property type="match status" value="1"/>
</dbReference>
<dbReference type="EMBL" id="BPLR01010512">
    <property type="protein sequence ID" value="GIY39796.1"/>
    <property type="molecule type" value="Genomic_DNA"/>
</dbReference>
<sequence>MENNFASEINDFCSSENIDECLKHISQELSALGYPSICSNSRTCQYAVNCDIVRLLNATFDLIRSYREHAHIKDELESRNHRLFSDLNALIKKNAQLKENLEQAENKQKSALEKERQVKEKNNRLLQAIKSEKEEMKKLSSQLLQQKNTYQHEIRKYENSINQLKAKLNQMIADKNPDKKSCQYISFKFTAEEFQTTREMENCMEEMYSSVISSYENRCQAMTKEILDYRQSLECIQQEVIATNSSLEGTSGDLLSLLPLSIYWNRNDLQKSLEGRFKFLLCRLKILVSLKRITLKMENNPEKGANEKKLSLCDKNVKDSKSSEETVSCRKVEEIEKEKADLELQKLETVKLALKQESPKIQWHENLNMVPSFSVVTTKEGLTAVPSAEDLKQCLNSPNQHVESLAPLWKNISLDSAKERKFRSELTVQNSQDISPLPSAIVEPPKDLAAESSHLPKWAIAAMASPTLSVISPEETSIHETSIITNTGEGQQELSNVSTTEQNLDLLKAVMEDIEKRRNQSPM</sequence>
<keyword evidence="5" id="KW-0130">Cell adhesion</keyword>
<reference evidence="10 11" key="1">
    <citation type="submission" date="2021-06" db="EMBL/GenBank/DDBJ databases">
        <title>Caerostris extrusa draft genome.</title>
        <authorList>
            <person name="Kono N."/>
            <person name="Arakawa K."/>
        </authorList>
    </citation>
    <scope>NUCLEOTIDE SEQUENCE [LARGE SCALE GENOMIC DNA]</scope>
</reference>
<dbReference type="GO" id="GO:0035735">
    <property type="term" value="P:intraciliary transport involved in cilium assembly"/>
    <property type="evidence" value="ECO:0007669"/>
    <property type="project" value="TreeGrafter"/>
</dbReference>
<dbReference type="GO" id="GO:0070161">
    <property type="term" value="C:anchoring junction"/>
    <property type="evidence" value="ECO:0007669"/>
    <property type="project" value="UniProtKB-SubCell"/>
</dbReference>
<dbReference type="GO" id="GO:0034451">
    <property type="term" value="C:centriolar satellite"/>
    <property type="evidence" value="ECO:0007669"/>
    <property type="project" value="TreeGrafter"/>
</dbReference>
<comment type="subcellular location">
    <subcellularLocation>
        <location evidence="1">Cell junction</location>
    </subcellularLocation>
    <subcellularLocation>
        <location evidence="2">Cytoplasm</location>
        <location evidence="2">Cytoskeleton</location>
        <location evidence="2">Microtubule organizing center</location>
        <location evidence="2">Centrosome</location>
    </subcellularLocation>
</comment>
<gene>
    <name evidence="10" type="primary">SSX2IP_1</name>
    <name evidence="10" type="ORF">CEXT_753001</name>
</gene>
<keyword evidence="8" id="KW-0206">Cytoskeleton</keyword>
<feature type="coiled-coil region" evidence="9">
    <location>
        <begin position="330"/>
        <end position="357"/>
    </location>
</feature>
<protein>
    <submittedName>
        <fullName evidence="10">Afadin-and alpha-actinin-binding protein</fullName>
    </submittedName>
</protein>
<dbReference type="GO" id="GO:0007155">
    <property type="term" value="P:cell adhesion"/>
    <property type="evidence" value="ECO:0007669"/>
    <property type="project" value="UniProtKB-KW"/>
</dbReference>
<evidence type="ECO:0000256" key="8">
    <source>
        <dbReference type="ARBA" id="ARBA00023212"/>
    </source>
</evidence>
<dbReference type="GO" id="GO:0036064">
    <property type="term" value="C:ciliary basal body"/>
    <property type="evidence" value="ECO:0007669"/>
    <property type="project" value="TreeGrafter"/>
</dbReference>
<keyword evidence="4" id="KW-0963">Cytoplasm</keyword>
<dbReference type="InterPro" id="IPR052300">
    <property type="entry name" value="Adhesion_Centrosome_assoc"/>
</dbReference>
<organism evidence="10 11">
    <name type="scientific">Caerostris extrusa</name>
    <name type="common">Bark spider</name>
    <name type="synonym">Caerostris bankana</name>
    <dbReference type="NCBI Taxonomy" id="172846"/>
    <lineage>
        <taxon>Eukaryota</taxon>
        <taxon>Metazoa</taxon>
        <taxon>Ecdysozoa</taxon>
        <taxon>Arthropoda</taxon>
        <taxon>Chelicerata</taxon>
        <taxon>Arachnida</taxon>
        <taxon>Araneae</taxon>
        <taxon>Araneomorphae</taxon>
        <taxon>Entelegynae</taxon>
        <taxon>Araneoidea</taxon>
        <taxon>Araneidae</taxon>
        <taxon>Caerostris</taxon>
    </lineage>
</organism>
<evidence type="ECO:0000256" key="9">
    <source>
        <dbReference type="SAM" id="Coils"/>
    </source>
</evidence>
<evidence type="ECO:0000313" key="11">
    <source>
        <dbReference type="Proteomes" id="UP001054945"/>
    </source>
</evidence>
<evidence type="ECO:0000256" key="7">
    <source>
        <dbReference type="ARBA" id="ARBA00023054"/>
    </source>
</evidence>
<accession>A0AAV4T377</accession>
<feature type="coiled-coil region" evidence="9">
    <location>
        <begin position="212"/>
        <end position="239"/>
    </location>
</feature>
<dbReference type="AlphaFoldDB" id="A0AAV4T377"/>
<keyword evidence="6" id="KW-0965">Cell junction</keyword>
<evidence type="ECO:0000256" key="1">
    <source>
        <dbReference type="ARBA" id="ARBA00004282"/>
    </source>
</evidence>
<dbReference type="Proteomes" id="UP001054945">
    <property type="component" value="Unassembled WGS sequence"/>
</dbReference>
<keyword evidence="7 9" id="KW-0175">Coiled coil</keyword>
<keyword evidence="11" id="KW-1185">Reference proteome</keyword>
<dbReference type="Pfam" id="PF11559">
    <property type="entry name" value="ADIP"/>
    <property type="match status" value="1"/>
</dbReference>
<comment type="caution">
    <text evidence="10">The sequence shown here is derived from an EMBL/GenBank/DDBJ whole genome shotgun (WGS) entry which is preliminary data.</text>
</comment>
<dbReference type="PANTHER" id="PTHR46507">
    <property type="entry name" value="AFADIN- AND ALPHA-ACTININ-BINDING PROTEIN"/>
    <property type="match status" value="1"/>
</dbReference>
<proteinExistence type="inferred from homology"/>
<evidence type="ECO:0000256" key="5">
    <source>
        <dbReference type="ARBA" id="ARBA00022889"/>
    </source>
</evidence>
<comment type="similarity">
    <text evidence="3">Belongs to the ADIP family.</text>
</comment>
<evidence type="ECO:0000313" key="10">
    <source>
        <dbReference type="EMBL" id="GIY39796.1"/>
    </source>
</evidence>
<evidence type="ECO:0000256" key="2">
    <source>
        <dbReference type="ARBA" id="ARBA00004300"/>
    </source>
</evidence>